<dbReference type="STRING" id="410359.Pcal_0304"/>
<evidence type="ECO:0000256" key="6">
    <source>
        <dbReference type="ARBA" id="ARBA00023014"/>
    </source>
</evidence>
<dbReference type="GO" id="GO:0046872">
    <property type="term" value="F:metal ion binding"/>
    <property type="evidence" value="ECO:0007669"/>
    <property type="project" value="UniProtKB-KW"/>
</dbReference>
<evidence type="ECO:0000256" key="2">
    <source>
        <dbReference type="ARBA" id="ARBA00022485"/>
    </source>
</evidence>
<proteinExistence type="predicted"/>
<evidence type="ECO:0000256" key="4">
    <source>
        <dbReference type="ARBA" id="ARBA00022723"/>
    </source>
</evidence>
<dbReference type="Gene3D" id="3.80.30.20">
    <property type="entry name" value="tm_1862 like domain"/>
    <property type="match status" value="1"/>
</dbReference>
<keyword evidence="2" id="KW-0004">4Fe-4S</keyword>
<feature type="domain" description="Radical SAM core" evidence="7">
    <location>
        <begin position="179"/>
        <end position="401"/>
    </location>
</feature>
<protein>
    <submittedName>
        <fullName evidence="8">Radical SAM domain protein</fullName>
    </submittedName>
</protein>
<dbReference type="CDD" id="cd01335">
    <property type="entry name" value="Radical_SAM"/>
    <property type="match status" value="1"/>
</dbReference>
<keyword evidence="6" id="KW-0411">Iron-sulfur</keyword>
<dbReference type="InterPro" id="IPR023404">
    <property type="entry name" value="rSAM_horseshoe"/>
</dbReference>
<organism evidence="8 9">
    <name type="scientific">Pyrobaculum calidifontis (strain DSM 21063 / JCM 11548 / VA1)</name>
    <dbReference type="NCBI Taxonomy" id="410359"/>
    <lineage>
        <taxon>Archaea</taxon>
        <taxon>Thermoproteota</taxon>
        <taxon>Thermoprotei</taxon>
        <taxon>Thermoproteales</taxon>
        <taxon>Thermoproteaceae</taxon>
        <taxon>Pyrobaculum</taxon>
    </lineage>
</organism>
<dbReference type="AlphaFoldDB" id="A3MSX2"/>
<evidence type="ECO:0000259" key="7">
    <source>
        <dbReference type="PROSITE" id="PS51918"/>
    </source>
</evidence>
<evidence type="ECO:0000256" key="1">
    <source>
        <dbReference type="ARBA" id="ARBA00001966"/>
    </source>
</evidence>
<dbReference type="GeneID" id="4908228"/>
<comment type="cofactor">
    <cofactor evidence="1">
        <name>[4Fe-4S] cluster</name>
        <dbReference type="ChEBI" id="CHEBI:49883"/>
    </cofactor>
</comment>
<name>A3MSX2_PYRCJ</name>
<dbReference type="PANTHER" id="PTHR42731:SF1">
    <property type="entry name" value="RADICAL SAM DOMAIN PROTEIN"/>
    <property type="match status" value="1"/>
</dbReference>
<keyword evidence="3" id="KW-0949">S-adenosyl-L-methionine</keyword>
<evidence type="ECO:0000256" key="5">
    <source>
        <dbReference type="ARBA" id="ARBA00023004"/>
    </source>
</evidence>
<dbReference type="OrthoDB" id="2305at2157"/>
<evidence type="ECO:0000313" key="8">
    <source>
        <dbReference type="EMBL" id="ABO07739.1"/>
    </source>
</evidence>
<accession>A3MSX2</accession>
<evidence type="ECO:0000313" key="9">
    <source>
        <dbReference type="Proteomes" id="UP000001431"/>
    </source>
</evidence>
<dbReference type="InterPro" id="IPR045784">
    <property type="entry name" value="Radical_SAM_N2"/>
</dbReference>
<dbReference type="HOGENOM" id="CLU_011543_3_3_2"/>
<evidence type="ECO:0000256" key="3">
    <source>
        <dbReference type="ARBA" id="ARBA00022691"/>
    </source>
</evidence>
<keyword evidence="5" id="KW-0408">Iron</keyword>
<reference evidence="8" key="1">
    <citation type="submission" date="2007-02" db="EMBL/GenBank/DDBJ databases">
        <title>Complete sequence of Pyrobaculum calidifontis JCM 11548.</title>
        <authorList>
            <consortium name="US DOE Joint Genome Institute"/>
            <person name="Copeland A."/>
            <person name="Lucas S."/>
            <person name="Lapidus A."/>
            <person name="Barry K."/>
            <person name="Glavina del Rio T."/>
            <person name="Dalin E."/>
            <person name="Tice H."/>
            <person name="Pitluck S."/>
            <person name="Chain P."/>
            <person name="Malfatti S."/>
            <person name="Shin M."/>
            <person name="Vergez L."/>
            <person name="Schmutz J."/>
            <person name="Larimer F."/>
            <person name="Land M."/>
            <person name="Hauser L."/>
            <person name="Kyrpides N."/>
            <person name="Mikhailova N."/>
            <person name="Cozen A.E."/>
            <person name="Fitz-Gibbon S.T."/>
            <person name="House C.H."/>
            <person name="Saltikov C."/>
            <person name="Lowe T.M."/>
            <person name="Richardson P."/>
        </authorList>
    </citation>
    <scope>NUCLEOTIDE SEQUENCE [LARGE SCALE GENOMIC DNA]</scope>
    <source>
        <strain evidence="8">JCM 11548</strain>
    </source>
</reference>
<dbReference type="InterPro" id="IPR000385">
    <property type="entry name" value="MoaA_NifB_PqqE_Fe-S-bd_CS"/>
</dbReference>
<dbReference type="Pfam" id="PF19864">
    <property type="entry name" value="Radical_SAM_N2"/>
    <property type="match status" value="1"/>
</dbReference>
<dbReference type="eggNOG" id="arCOG01355">
    <property type="taxonomic scope" value="Archaea"/>
</dbReference>
<dbReference type="GO" id="GO:0032324">
    <property type="term" value="P:molybdopterin cofactor biosynthetic process"/>
    <property type="evidence" value="ECO:0007669"/>
    <property type="project" value="UniProtKB-ARBA"/>
</dbReference>
<sequence length="483" mass="54296">MRRVRYRKSGVKVALAYPSTYSVAMSSAVYHVLYFKLQDEGFYVERFTADRGPRGVEEGTPLSHFDYVVATVHYELDYINLTKLLIEAGVEPWARARERPKVVVGGPPVTANPEPLADLADLIVLGELEAVWDKVVQYLATGDRVEGAGMYYPADGPYEVAVAYAKDVEEADYRRLPEPEAAFSLSVELARGCPFSCLFCMESYIAKPYRPRGWEKALEEAELLYKRYGVRPSLVALTANAHPGFKELLSEAARRWVPLSLPSLRAELLDDEALELVAKLGQKTLTIAPETSERLRKALGKEVSDADVLKVAKRAGELGMKLKMYLMVGLPCEREKDLEAVKALVKEAARYAKLYLSVNPFIPKPQTPLQYHPMEEPQALEEKIESIREVHRGEFSSYDPRLAAIQAAIALGGRDVSRHIVESASSDKPMAYWRRLLKAGALSYVFRPREEPLPWSHVKGFYAAEELRQRYRRYVEAACGSVS</sequence>
<keyword evidence="9" id="KW-1185">Reference proteome</keyword>
<dbReference type="PROSITE" id="PS51918">
    <property type="entry name" value="RADICAL_SAM"/>
    <property type="match status" value="1"/>
</dbReference>
<dbReference type="SFLD" id="SFLDS00029">
    <property type="entry name" value="Radical_SAM"/>
    <property type="match status" value="1"/>
</dbReference>
<dbReference type="Pfam" id="PF04055">
    <property type="entry name" value="Radical_SAM"/>
    <property type="match status" value="1"/>
</dbReference>
<dbReference type="SMART" id="SM00729">
    <property type="entry name" value="Elp3"/>
    <property type="match status" value="1"/>
</dbReference>
<dbReference type="GO" id="GO:0003824">
    <property type="term" value="F:catalytic activity"/>
    <property type="evidence" value="ECO:0007669"/>
    <property type="project" value="InterPro"/>
</dbReference>
<dbReference type="InterPro" id="IPR058240">
    <property type="entry name" value="rSAM_sf"/>
</dbReference>
<dbReference type="GO" id="GO:0051539">
    <property type="term" value="F:4 iron, 4 sulfur cluster binding"/>
    <property type="evidence" value="ECO:0007669"/>
    <property type="project" value="UniProtKB-KW"/>
</dbReference>
<gene>
    <name evidence="8" type="ordered locus">Pcal_0304</name>
</gene>
<dbReference type="EMBL" id="CP000561">
    <property type="protein sequence ID" value="ABO07739.1"/>
    <property type="molecule type" value="Genomic_DNA"/>
</dbReference>
<keyword evidence="4" id="KW-0479">Metal-binding</keyword>
<dbReference type="InterPro" id="IPR006638">
    <property type="entry name" value="Elp3/MiaA/NifB-like_rSAM"/>
</dbReference>
<dbReference type="PANTHER" id="PTHR42731">
    <property type="entry name" value="SLL1084 PROTEIN"/>
    <property type="match status" value="1"/>
</dbReference>
<dbReference type="RefSeq" id="WP_011848996.1">
    <property type="nucleotide sequence ID" value="NC_009073.1"/>
</dbReference>
<dbReference type="SUPFAM" id="SSF102114">
    <property type="entry name" value="Radical SAM enzymes"/>
    <property type="match status" value="1"/>
</dbReference>
<dbReference type="SFLD" id="SFLDG01082">
    <property type="entry name" value="B12-binding_domain_containing"/>
    <property type="match status" value="1"/>
</dbReference>
<dbReference type="PROSITE" id="PS01305">
    <property type="entry name" value="MOAA_NIFB_PQQE"/>
    <property type="match status" value="1"/>
</dbReference>
<dbReference type="Proteomes" id="UP000001431">
    <property type="component" value="Chromosome"/>
</dbReference>
<dbReference type="KEGG" id="pcl:Pcal_0304"/>
<dbReference type="InterPro" id="IPR007197">
    <property type="entry name" value="rSAM"/>
</dbReference>